<evidence type="ECO:0000313" key="8">
    <source>
        <dbReference type="EMBL" id="MBC5996780.1"/>
    </source>
</evidence>
<feature type="domain" description="SH3b" evidence="6">
    <location>
        <begin position="26"/>
        <end position="89"/>
    </location>
</feature>
<keyword evidence="2" id="KW-0645">Protease</keyword>
<dbReference type="SMART" id="SM00287">
    <property type="entry name" value="SH3b"/>
    <property type="match status" value="3"/>
</dbReference>
<evidence type="ECO:0000256" key="1">
    <source>
        <dbReference type="ARBA" id="ARBA00007074"/>
    </source>
</evidence>
<comment type="similarity">
    <text evidence="1">Belongs to the peptidase C40 family.</text>
</comment>
<protein>
    <submittedName>
        <fullName evidence="8">SH3 domain-containing protein</fullName>
    </submittedName>
</protein>
<dbReference type="Pfam" id="PF08239">
    <property type="entry name" value="SH3_3"/>
    <property type="match status" value="3"/>
</dbReference>
<evidence type="ECO:0000256" key="4">
    <source>
        <dbReference type="ARBA" id="ARBA00022807"/>
    </source>
</evidence>
<dbReference type="Pfam" id="PF00877">
    <property type="entry name" value="NLPC_P60"/>
    <property type="match status" value="1"/>
</dbReference>
<dbReference type="Proteomes" id="UP000609849">
    <property type="component" value="Unassembled WGS sequence"/>
</dbReference>
<evidence type="ECO:0000256" key="2">
    <source>
        <dbReference type="ARBA" id="ARBA00022670"/>
    </source>
</evidence>
<organism evidence="8 9">
    <name type="scientific">Romboutsia faecis</name>
    <dbReference type="NCBI Taxonomy" id="2764597"/>
    <lineage>
        <taxon>Bacteria</taxon>
        <taxon>Bacillati</taxon>
        <taxon>Bacillota</taxon>
        <taxon>Clostridia</taxon>
        <taxon>Peptostreptococcales</taxon>
        <taxon>Peptostreptococcaceae</taxon>
        <taxon>Romboutsia</taxon>
    </lineage>
</organism>
<feature type="domain" description="SH3b" evidence="6">
    <location>
        <begin position="96"/>
        <end position="159"/>
    </location>
</feature>
<name>A0ABR7JPE9_9FIRM</name>
<dbReference type="InterPro" id="IPR052354">
    <property type="entry name" value="Cell_Wall_Dynamics_Protein"/>
</dbReference>
<feature type="chain" id="PRO_5045872248" evidence="5">
    <location>
        <begin position="26"/>
        <end position="371"/>
    </location>
</feature>
<dbReference type="SUPFAM" id="SSF54001">
    <property type="entry name" value="Cysteine proteinases"/>
    <property type="match status" value="1"/>
</dbReference>
<dbReference type="Gene3D" id="2.30.30.40">
    <property type="entry name" value="SH3 Domains"/>
    <property type="match status" value="3"/>
</dbReference>
<sequence length="371" mass="38941">MNKKVIMSLGLSAAALSLSTIDASAAQTATVTTDVLNVRSGAGTNYSIMSKVYKGDALEVVGSSNGWYNVKLSNGKIGWVSGDYLSISGSSTNTESKKGTVTTDTLNVRSGAGTSYSVISKVHKGDTVNIVGSSNGWYKIELSNGKTGWVSADYVSVGSSSNNSNNTATENKKGTVTTDTLNVRSGAGTSYSVISKVHKGDTVNIVGSSNGWYKIELSNGKTGWVSADYVSVGSSSNNSNSSSSTTTNKAQAIVDLATKQIGKPYVWGAEGPSSFDCSGLTYYVFKNAVGISLPRTSTEQSKTGTTVSKSNLQPGDLIFSSTNGTGNVSHVGIYIGNNEMIHAPKPGDVVKKTKINNSYWDNAYLWSKRYI</sequence>
<feature type="domain" description="NlpC/P60" evidence="7">
    <location>
        <begin position="247"/>
        <end position="371"/>
    </location>
</feature>
<keyword evidence="5" id="KW-0732">Signal</keyword>
<gene>
    <name evidence="8" type="ORF">H8923_08410</name>
</gene>
<dbReference type="InterPro" id="IPR000064">
    <property type="entry name" value="NLP_P60_dom"/>
</dbReference>
<dbReference type="InterPro" id="IPR036028">
    <property type="entry name" value="SH3-like_dom_sf"/>
</dbReference>
<evidence type="ECO:0000259" key="6">
    <source>
        <dbReference type="PROSITE" id="PS51781"/>
    </source>
</evidence>
<dbReference type="EMBL" id="JACRWE010000003">
    <property type="protein sequence ID" value="MBC5996780.1"/>
    <property type="molecule type" value="Genomic_DNA"/>
</dbReference>
<keyword evidence="4" id="KW-0788">Thiol protease</keyword>
<dbReference type="PROSITE" id="PS51935">
    <property type="entry name" value="NLPC_P60"/>
    <property type="match status" value="1"/>
</dbReference>
<feature type="signal peptide" evidence="5">
    <location>
        <begin position="1"/>
        <end position="25"/>
    </location>
</feature>
<dbReference type="PANTHER" id="PTHR34408">
    <property type="entry name" value="FAMILY PROTEIN, PUTATIVE-RELATED"/>
    <property type="match status" value="1"/>
</dbReference>
<dbReference type="PANTHER" id="PTHR34408:SF1">
    <property type="entry name" value="GLYCOSYL HYDROLASE FAMILY 19 DOMAIN-CONTAINING PROTEIN HI_1415"/>
    <property type="match status" value="1"/>
</dbReference>
<dbReference type="Gene3D" id="3.90.1720.10">
    <property type="entry name" value="endopeptidase domain like (from Nostoc punctiforme)"/>
    <property type="match status" value="1"/>
</dbReference>
<evidence type="ECO:0000256" key="5">
    <source>
        <dbReference type="SAM" id="SignalP"/>
    </source>
</evidence>
<dbReference type="RefSeq" id="WP_187127886.1">
    <property type="nucleotide sequence ID" value="NZ_JACRWE010000003.1"/>
</dbReference>
<keyword evidence="3" id="KW-0378">Hydrolase</keyword>
<evidence type="ECO:0000313" key="9">
    <source>
        <dbReference type="Proteomes" id="UP000609849"/>
    </source>
</evidence>
<evidence type="ECO:0000259" key="7">
    <source>
        <dbReference type="PROSITE" id="PS51935"/>
    </source>
</evidence>
<feature type="domain" description="SH3b" evidence="6">
    <location>
        <begin position="171"/>
        <end position="234"/>
    </location>
</feature>
<dbReference type="InterPro" id="IPR038765">
    <property type="entry name" value="Papain-like_cys_pep_sf"/>
</dbReference>
<dbReference type="PROSITE" id="PS51781">
    <property type="entry name" value="SH3B"/>
    <property type="match status" value="3"/>
</dbReference>
<keyword evidence="9" id="KW-1185">Reference proteome</keyword>
<comment type="caution">
    <text evidence="8">The sequence shown here is derived from an EMBL/GenBank/DDBJ whole genome shotgun (WGS) entry which is preliminary data.</text>
</comment>
<proteinExistence type="inferred from homology"/>
<evidence type="ECO:0000256" key="3">
    <source>
        <dbReference type="ARBA" id="ARBA00022801"/>
    </source>
</evidence>
<accession>A0ABR7JPE9</accession>
<dbReference type="SUPFAM" id="SSF50044">
    <property type="entry name" value="SH3-domain"/>
    <property type="match status" value="3"/>
</dbReference>
<dbReference type="InterPro" id="IPR003646">
    <property type="entry name" value="SH3-like_bac-type"/>
</dbReference>
<reference evidence="8 9" key="1">
    <citation type="submission" date="2020-08" db="EMBL/GenBank/DDBJ databases">
        <authorList>
            <person name="Liu C."/>
            <person name="Sun Q."/>
        </authorList>
    </citation>
    <scope>NUCLEOTIDE SEQUENCE [LARGE SCALE GENOMIC DNA]</scope>
    <source>
        <strain evidence="8 9">NSJ-18</strain>
    </source>
</reference>